<feature type="transmembrane region" description="Helical" evidence="9">
    <location>
        <begin position="383"/>
        <end position="402"/>
    </location>
</feature>
<dbReference type="PANTHER" id="PTHR43414:SF6">
    <property type="entry name" value="MULTIDRUG RESISTANCE PROTEIN MDTG"/>
    <property type="match status" value="1"/>
</dbReference>
<dbReference type="PRINTS" id="PR01035">
    <property type="entry name" value="TCRTETA"/>
</dbReference>
<evidence type="ECO:0000256" key="9">
    <source>
        <dbReference type="SAM" id="Phobius"/>
    </source>
</evidence>
<feature type="transmembrane region" description="Helical" evidence="9">
    <location>
        <begin position="154"/>
        <end position="178"/>
    </location>
</feature>
<feature type="transmembrane region" description="Helical" evidence="9">
    <location>
        <begin position="184"/>
        <end position="202"/>
    </location>
</feature>
<keyword evidence="3" id="KW-0813">Transport</keyword>
<dbReference type="GeneID" id="64189202"/>
<dbReference type="RefSeq" id="WP_018119977.1">
    <property type="nucleotide sequence ID" value="NZ_CABIYR010000003.1"/>
</dbReference>
<evidence type="ECO:0000313" key="12">
    <source>
        <dbReference type="EMBL" id="MDK4325601.1"/>
    </source>
</evidence>
<feature type="transmembrane region" description="Helical" evidence="9">
    <location>
        <begin position="94"/>
        <end position="113"/>
    </location>
</feature>
<dbReference type="GO" id="GO:0005886">
    <property type="term" value="C:plasma membrane"/>
    <property type="evidence" value="ECO:0007669"/>
    <property type="project" value="UniProtKB-SubCell"/>
</dbReference>
<feature type="compositionally biased region" description="Polar residues" evidence="8">
    <location>
        <begin position="1"/>
        <end position="16"/>
    </location>
</feature>
<dbReference type="InterPro" id="IPR005828">
    <property type="entry name" value="MFS_sugar_transport-like"/>
</dbReference>
<dbReference type="EMBL" id="JASNVP010000003">
    <property type="protein sequence ID" value="MDK4325601.1"/>
    <property type="molecule type" value="Genomic_DNA"/>
</dbReference>
<keyword evidence="14" id="KW-1185">Reference proteome</keyword>
<evidence type="ECO:0000256" key="2">
    <source>
        <dbReference type="ARBA" id="ARBA00007520"/>
    </source>
</evidence>
<evidence type="ECO:0000313" key="14">
    <source>
        <dbReference type="Proteomes" id="UP001243856"/>
    </source>
</evidence>
<feature type="transmembrane region" description="Helical" evidence="9">
    <location>
        <begin position="355"/>
        <end position="377"/>
    </location>
</feature>
<dbReference type="InterPro" id="IPR005829">
    <property type="entry name" value="Sugar_transporter_CS"/>
</dbReference>
<name>A0AAP4FAP6_9CORY</name>
<feature type="transmembrane region" description="Helical" evidence="9">
    <location>
        <begin position="317"/>
        <end position="335"/>
    </location>
</feature>
<evidence type="ECO:0000313" key="13">
    <source>
        <dbReference type="Proteomes" id="UP001226160"/>
    </source>
</evidence>
<dbReference type="PANTHER" id="PTHR43414">
    <property type="entry name" value="MULTIDRUG RESISTANCE PROTEIN MDTG"/>
    <property type="match status" value="1"/>
</dbReference>
<proteinExistence type="inferred from homology"/>
<feature type="transmembrane region" description="Helical" evidence="9">
    <location>
        <begin position="295"/>
        <end position="311"/>
    </location>
</feature>
<dbReference type="PROSITE" id="PS00216">
    <property type="entry name" value="SUGAR_TRANSPORT_1"/>
    <property type="match status" value="1"/>
</dbReference>
<dbReference type="Proteomes" id="UP001243856">
    <property type="component" value="Unassembled WGS sequence"/>
</dbReference>
<evidence type="ECO:0000256" key="6">
    <source>
        <dbReference type="ARBA" id="ARBA00022989"/>
    </source>
</evidence>
<keyword evidence="7 9" id="KW-0472">Membrane</keyword>
<dbReference type="GO" id="GO:0022857">
    <property type="term" value="F:transmembrane transporter activity"/>
    <property type="evidence" value="ECO:0007669"/>
    <property type="project" value="InterPro"/>
</dbReference>
<keyword evidence="5 9" id="KW-0812">Transmembrane</keyword>
<dbReference type="CDD" id="cd17325">
    <property type="entry name" value="MFS_MdtG_SLC18_like"/>
    <property type="match status" value="1"/>
</dbReference>
<dbReference type="AlphaFoldDB" id="A0AAP4FAP6"/>
<evidence type="ECO:0000256" key="8">
    <source>
        <dbReference type="SAM" id="MobiDB-lite"/>
    </source>
</evidence>
<evidence type="ECO:0000256" key="3">
    <source>
        <dbReference type="ARBA" id="ARBA00022448"/>
    </source>
</evidence>
<feature type="region of interest" description="Disordered" evidence="8">
    <location>
        <begin position="1"/>
        <end position="23"/>
    </location>
</feature>
<comment type="subcellular location">
    <subcellularLocation>
        <location evidence="1">Cell membrane</location>
        <topology evidence="1">Multi-pass membrane protein</topology>
    </subcellularLocation>
</comment>
<feature type="domain" description="Major facilitator superfamily (MFS) profile" evidence="10">
    <location>
        <begin position="29"/>
        <end position="409"/>
    </location>
</feature>
<evidence type="ECO:0000256" key="4">
    <source>
        <dbReference type="ARBA" id="ARBA00022475"/>
    </source>
</evidence>
<reference evidence="12 14" key="1">
    <citation type="submission" date="2023-05" db="EMBL/GenBank/DDBJ databases">
        <title>Metabolic capabilities are highly conserved among human nasal-associated Corynebacterium species in pangenomic analyses.</title>
        <authorList>
            <person name="Tran T.H."/>
            <person name="Roberts A.Q."/>
            <person name="Escapa I.F."/>
            <person name="Gao W."/>
            <person name="Conlan S."/>
            <person name="Kong H."/>
            <person name="Segre J.A."/>
            <person name="Kelly M.S."/>
            <person name="Lemon K.P."/>
        </authorList>
    </citation>
    <scope>NUCLEOTIDE SEQUENCE</scope>
    <source>
        <strain evidence="12">KPL2654</strain>
        <strain evidence="11 14">KPL2811</strain>
    </source>
</reference>
<accession>A0AAP4FAP6</accession>
<dbReference type="SUPFAM" id="SSF103473">
    <property type="entry name" value="MFS general substrate transporter"/>
    <property type="match status" value="1"/>
</dbReference>
<keyword evidence="6 9" id="KW-1133">Transmembrane helix</keyword>
<comment type="similarity">
    <text evidence="2">Belongs to the major facilitator superfamily. TCR/Tet family.</text>
</comment>
<comment type="caution">
    <text evidence="12">The sequence shown here is derived from an EMBL/GenBank/DDBJ whole genome shotgun (WGS) entry which is preliminary data.</text>
</comment>
<keyword evidence="4" id="KW-1003">Cell membrane</keyword>
<evidence type="ECO:0000256" key="1">
    <source>
        <dbReference type="ARBA" id="ARBA00004651"/>
    </source>
</evidence>
<evidence type="ECO:0000256" key="7">
    <source>
        <dbReference type="ARBA" id="ARBA00023136"/>
    </source>
</evidence>
<evidence type="ECO:0000259" key="10">
    <source>
        <dbReference type="PROSITE" id="PS50850"/>
    </source>
</evidence>
<gene>
    <name evidence="11" type="ORF">QPX45_03575</name>
    <name evidence="12" type="ORF">QPX54_03600</name>
</gene>
<feature type="transmembrane region" description="Helical" evidence="9">
    <location>
        <begin position="30"/>
        <end position="51"/>
    </location>
</feature>
<dbReference type="Pfam" id="PF00083">
    <property type="entry name" value="Sugar_tr"/>
    <property type="match status" value="1"/>
</dbReference>
<dbReference type="Pfam" id="PF07690">
    <property type="entry name" value="MFS_1"/>
    <property type="match status" value="1"/>
</dbReference>
<feature type="transmembrane region" description="Helical" evidence="9">
    <location>
        <begin position="63"/>
        <end position="87"/>
    </location>
</feature>
<feature type="transmembrane region" description="Helical" evidence="9">
    <location>
        <begin position="240"/>
        <end position="259"/>
    </location>
</feature>
<feature type="transmembrane region" description="Helical" evidence="9">
    <location>
        <begin position="119"/>
        <end position="142"/>
    </location>
</feature>
<organism evidence="12 13">
    <name type="scientific">Corynebacterium propinquum</name>
    <dbReference type="NCBI Taxonomy" id="43769"/>
    <lineage>
        <taxon>Bacteria</taxon>
        <taxon>Bacillati</taxon>
        <taxon>Actinomycetota</taxon>
        <taxon>Actinomycetes</taxon>
        <taxon>Mycobacteriales</taxon>
        <taxon>Corynebacteriaceae</taxon>
        <taxon>Corynebacterium</taxon>
    </lineage>
</organism>
<dbReference type="Proteomes" id="UP001226160">
    <property type="component" value="Unassembled WGS sequence"/>
</dbReference>
<evidence type="ECO:0000313" key="11">
    <source>
        <dbReference type="EMBL" id="MDK4300336.1"/>
    </source>
</evidence>
<dbReference type="InterPro" id="IPR011701">
    <property type="entry name" value="MFS"/>
</dbReference>
<dbReference type="InterPro" id="IPR001958">
    <property type="entry name" value="Tet-R_TetA/multi-R_MdtG-like"/>
</dbReference>
<sequence length="430" mass="45175">MPIANSNSNDTNTQESESPDREQPKIPKEIWVLVAAFFLVALGYGLIAPLLPQFVVSFDVGMAAAGAVISIFSVSRLIFATGAGVLADKFGVRRIYITGILLVAINTGLISIAQEYWQILLLRFLAGIGSTMFTVSAMGLIVKLAPPEIRGKCSATYATSFLLGSILGPLVGSALAFLGFRWPFFIYGIGLCAAAAVVWLLMPKTNTSANQSADNAQFTYGEAFRDSAFRSVLVSNFAHGWVNMGVRVAVIPLFAAAVFADSGAAAGYALAAYAAGNAVVLQFSGRLSDRIGRKPMIMTGFAASTLCVALYSTADTLWLLIILSSLSGAAAGIAVPAQQATLADVIGNDRSGGKVLAGFQMSMDLGMIFGPLAIGAVADNWGFTWAFFGSAAVAALAFLAWIPGRETLHTRDTNMHEMPAESSTARHANG</sequence>
<dbReference type="InterPro" id="IPR020846">
    <property type="entry name" value="MFS_dom"/>
</dbReference>
<dbReference type="InterPro" id="IPR036259">
    <property type="entry name" value="MFS_trans_sf"/>
</dbReference>
<dbReference type="Gene3D" id="1.20.1250.20">
    <property type="entry name" value="MFS general substrate transporter like domains"/>
    <property type="match status" value="2"/>
</dbReference>
<dbReference type="PROSITE" id="PS50850">
    <property type="entry name" value="MFS"/>
    <property type="match status" value="1"/>
</dbReference>
<evidence type="ECO:0000256" key="5">
    <source>
        <dbReference type="ARBA" id="ARBA00022692"/>
    </source>
</evidence>
<protein>
    <submittedName>
        <fullName evidence="12">MFS transporter</fullName>
    </submittedName>
</protein>
<dbReference type="EMBL" id="JASNVK010000004">
    <property type="protein sequence ID" value="MDK4300336.1"/>
    <property type="molecule type" value="Genomic_DNA"/>
</dbReference>